<dbReference type="Proteomes" id="UP001595957">
    <property type="component" value="Unassembled WGS sequence"/>
</dbReference>
<dbReference type="EMBL" id="JBHSFZ010000011">
    <property type="protein sequence ID" value="MFC4593991.1"/>
    <property type="molecule type" value="Genomic_DNA"/>
</dbReference>
<protein>
    <submittedName>
        <fullName evidence="1">GNAT family N-acetyltransferase</fullName>
    </submittedName>
</protein>
<name>A0ABV9EWM5_9SPHN</name>
<gene>
    <name evidence="1" type="ORF">ACFO3E_07285</name>
</gene>
<dbReference type="PANTHER" id="PTHR47017">
    <property type="entry name" value="ACYL-COA"/>
    <property type="match status" value="1"/>
</dbReference>
<proteinExistence type="predicted"/>
<comment type="caution">
    <text evidence="1">The sequence shown here is derived from an EMBL/GenBank/DDBJ whole genome shotgun (WGS) entry which is preliminary data.</text>
</comment>
<dbReference type="PANTHER" id="PTHR47017:SF1">
    <property type="entry name" value="ACYL-COA"/>
    <property type="match status" value="1"/>
</dbReference>
<dbReference type="InterPro" id="IPR007434">
    <property type="entry name" value="FemAB-like"/>
</dbReference>
<accession>A0ABV9EWM5</accession>
<organism evidence="1 2">
    <name type="scientific">Sphingobium tyrosinilyticum</name>
    <dbReference type="NCBI Taxonomy" id="2715436"/>
    <lineage>
        <taxon>Bacteria</taxon>
        <taxon>Pseudomonadati</taxon>
        <taxon>Pseudomonadota</taxon>
        <taxon>Alphaproteobacteria</taxon>
        <taxon>Sphingomonadales</taxon>
        <taxon>Sphingomonadaceae</taxon>
        <taxon>Sphingobium</taxon>
    </lineage>
</organism>
<reference evidence="2" key="1">
    <citation type="journal article" date="2019" name="Int. J. Syst. Evol. Microbiol.">
        <title>The Global Catalogue of Microorganisms (GCM) 10K type strain sequencing project: providing services to taxonomists for standard genome sequencing and annotation.</title>
        <authorList>
            <consortium name="The Broad Institute Genomics Platform"/>
            <consortium name="The Broad Institute Genome Sequencing Center for Infectious Disease"/>
            <person name="Wu L."/>
            <person name="Ma J."/>
        </authorList>
    </citation>
    <scope>NUCLEOTIDE SEQUENCE [LARGE SCALE GENOMIC DNA]</scope>
    <source>
        <strain evidence="2">NBRC 103632</strain>
    </source>
</reference>
<evidence type="ECO:0000313" key="1">
    <source>
        <dbReference type="EMBL" id="MFC4593991.1"/>
    </source>
</evidence>
<dbReference type="InterPro" id="IPR016181">
    <property type="entry name" value="Acyl_CoA_acyltransferase"/>
</dbReference>
<dbReference type="RefSeq" id="WP_197486241.1">
    <property type="nucleotide sequence ID" value="NZ_JBHSFZ010000011.1"/>
</dbReference>
<dbReference type="Gene3D" id="3.40.630.30">
    <property type="match status" value="1"/>
</dbReference>
<sequence length="387" mass="43016">MPTRSYSRFRVTECVARMAGGVADVPRDQWDACSGGGNPFMSWDFLGALERSGSVGPGTGWQPLPLVIDGADGRIAAAAPLYGKTHSQGEYVFDHGWADAWERAGGQYYPKIQLAAPFSPVPGPRLLLRDPALAPALIAGIEAVVERNDLSSAHATFIDPAQVPLFEAAGWLIREDSQFHWTNRGYRDFGDFLATLSSAKRKNIRKERERAVEGLEIVHLTGSDLQEAHWDAFWRFYQDTGSRKWGRPYLTRSFFSMLGESMADRVLLMLAKRQGRPIAGALNLIGDEALYGRYWGCVEDVPHLHFELCYYQAIDVAIARGLARVEAGAQGSHKLARGYGPEPTYSAHFLPNPSFRRAVADFLAAERTGVQRDRIWLSERAPFRKDG</sequence>
<keyword evidence="2" id="KW-1185">Reference proteome</keyword>
<evidence type="ECO:0000313" key="2">
    <source>
        <dbReference type="Proteomes" id="UP001595957"/>
    </source>
</evidence>
<dbReference type="SUPFAM" id="SSF55729">
    <property type="entry name" value="Acyl-CoA N-acyltransferases (Nat)"/>
    <property type="match status" value="1"/>
</dbReference>
<dbReference type="Pfam" id="PF04339">
    <property type="entry name" value="FemAB_like"/>
    <property type="match status" value="1"/>
</dbReference>